<dbReference type="SUPFAM" id="SSF46785">
    <property type="entry name" value="Winged helix' DNA-binding domain"/>
    <property type="match status" value="1"/>
</dbReference>
<dbReference type="Proteomes" id="UP000294530">
    <property type="component" value="Unassembled WGS sequence"/>
</dbReference>
<accession>A0A976FLL6</accession>
<evidence type="ECO:0000256" key="5">
    <source>
        <dbReference type="ARBA" id="ARBA00022786"/>
    </source>
</evidence>
<evidence type="ECO:0000256" key="6">
    <source>
        <dbReference type="ARBA" id="ARBA00022824"/>
    </source>
</evidence>
<keyword evidence="5" id="KW-0833">Ubl conjugation pathway</keyword>
<name>A0A976FLL6_BRELC</name>
<evidence type="ECO:0000256" key="7">
    <source>
        <dbReference type="ARBA" id="ARBA00022989"/>
    </source>
</evidence>
<sequence length="304" mass="35148">MLSDGLLLLISLGGLGATILLLFFLLGFFAGTKKVAHEDHAEVVRGERGGLAALRKRKERKKRNAGREENIAPAEAVQAAQNEAVAATEDNNVEPRAMTRKEIEKELKRREREQLRQFDQQQREERQRLAEEKEAAYRIKREEEAKIEAAMEEHELRVKEDKERKEKKEFDHWKDMFTIEEKGTKLTEDSEESQRLLQQFIEYIVSHKVVLLEDLANAFNLATQEVMNRVESFQAANRLSGIVDDRGKFIYITEEEMDKVAKFIERRGRLGFAELSKECNKLIGLDGNAQKNKTSTLDWLNTEE</sequence>
<evidence type="ECO:0000313" key="11">
    <source>
        <dbReference type="EMBL" id="TDH68824.1"/>
    </source>
</evidence>
<dbReference type="InterPro" id="IPR036390">
    <property type="entry name" value="WH_DNA-bd_sf"/>
</dbReference>
<dbReference type="EMBL" id="SHOA02000019">
    <property type="protein sequence ID" value="TDH68824.1"/>
    <property type="molecule type" value="Genomic_DNA"/>
</dbReference>
<evidence type="ECO:0000313" key="12">
    <source>
        <dbReference type="Proteomes" id="UP000294530"/>
    </source>
</evidence>
<comment type="subcellular location">
    <subcellularLocation>
        <location evidence="1">Endoplasmic reticulum membrane</location>
        <topology evidence="1">Single-pass membrane protein</topology>
    </subcellularLocation>
</comment>
<protein>
    <recommendedName>
        <fullName evidence="3">DDRGK domain-containing protein 1</fullName>
    </recommendedName>
</protein>
<proteinExistence type="inferred from homology"/>
<dbReference type="GO" id="GO:0005789">
    <property type="term" value="C:endoplasmic reticulum membrane"/>
    <property type="evidence" value="ECO:0007669"/>
    <property type="project" value="UniProtKB-SubCell"/>
</dbReference>
<keyword evidence="4 10" id="KW-0812">Transmembrane</keyword>
<keyword evidence="12" id="KW-1185">Reference proteome</keyword>
<dbReference type="GeneID" id="94350401"/>
<keyword evidence="8 10" id="KW-0472">Membrane</keyword>
<dbReference type="AlphaFoldDB" id="A0A976FLL6"/>
<reference evidence="11 12" key="1">
    <citation type="journal article" date="2021" name="Genome Biol.">
        <title>AFLAP: assembly-free linkage analysis pipeline using k-mers from genome sequencing data.</title>
        <authorList>
            <person name="Fletcher K."/>
            <person name="Zhang L."/>
            <person name="Gil J."/>
            <person name="Han R."/>
            <person name="Cavanaugh K."/>
            <person name="Michelmore R."/>
        </authorList>
    </citation>
    <scope>NUCLEOTIDE SEQUENCE [LARGE SCALE GENOMIC DNA]</scope>
    <source>
        <strain evidence="11 12">SF5</strain>
    </source>
</reference>
<dbReference type="SMART" id="SM01128">
    <property type="entry name" value="DDRGK"/>
    <property type="match status" value="1"/>
</dbReference>
<evidence type="ECO:0000256" key="3">
    <source>
        <dbReference type="ARBA" id="ARBA00018218"/>
    </source>
</evidence>
<gene>
    <name evidence="11" type="ORF">CCR75_006662</name>
</gene>
<evidence type="ECO:0000256" key="9">
    <source>
        <dbReference type="SAM" id="MobiDB-lite"/>
    </source>
</evidence>
<comment type="similarity">
    <text evidence="2">Belongs to the DDRGK1 family.</text>
</comment>
<dbReference type="Pfam" id="PF09756">
    <property type="entry name" value="DDRGK"/>
    <property type="match status" value="1"/>
</dbReference>
<keyword evidence="6" id="KW-0256">Endoplasmic reticulum</keyword>
<dbReference type="InterPro" id="IPR019153">
    <property type="entry name" value="DDRGK_dom-contain"/>
</dbReference>
<dbReference type="FunFam" id="1.10.10.10:FF:000143">
    <property type="entry name" value="DDRGK domain-containing protein 1"/>
    <property type="match status" value="1"/>
</dbReference>
<dbReference type="InterPro" id="IPR036388">
    <property type="entry name" value="WH-like_DNA-bd_sf"/>
</dbReference>
<dbReference type="InterPro" id="IPR050899">
    <property type="entry name" value="DDRGK_domain-containing"/>
</dbReference>
<organism evidence="11 12">
    <name type="scientific">Bremia lactucae</name>
    <name type="common">Lettuce downy mildew</name>
    <dbReference type="NCBI Taxonomy" id="4779"/>
    <lineage>
        <taxon>Eukaryota</taxon>
        <taxon>Sar</taxon>
        <taxon>Stramenopiles</taxon>
        <taxon>Oomycota</taxon>
        <taxon>Peronosporomycetes</taxon>
        <taxon>Peronosporales</taxon>
        <taxon>Peronosporaceae</taxon>
        <taxon>Bremia</taxon>
    </lineage>
</organism>
<feature type="transmembrane region" description="Helical" evidence="10">
    <location>
        <begin position="6"/>
        <end position="30"/>
    </location>
</feature>
<evidence type="ECO:0000256" key="10">
    <source>
        <dbReference type="SAM" id="Phobius"/>
    </source>
</evidence>
<evidence type="ECO:0000256" key="1">
    <source>
        <dbReference type="ARBA" id="ARBA00004389"/>
    </source>
</evidence>
<evidence type="ECO:0000256" key="4">
    <source>
        <dbReference type="ARBA" id="ARBA00022692"/>
    </source>
</evidence>
<dbReference type="GO" id="GO:0044389">
    <property type="term" value="F:ubiquitin-like protein ligase binding"/>
    <property type="evidence" value="ECO:0007669"/>
    <property type="project" value="TreeGrafter"/>
</dbReference>
<feature type="region of interest" description="Disordered" evidence="9">
    <location>
        <begin position="110"/>
        <end position="131"/>
    </location>
</feature>
<dbReference type="OrthoDB" id="2285710at2759"/>
<dbReference type="KEGG" id="blac:94350401"/>
<evidence type="ECO:0000256" key="2">
    <source>
        <dbReference type="ARBA" id="ARBA00009829"/>
    </source>
</evidence>
<keyword evidence="7 10" id="KW-1133">Transmembrane helix</keyword>
<evidence type="ECO:0000256" key="8">
    <source>
        <dbReference type="ARBA" id="ARBA00023136"/>
    </source>
</evidence>
<dbReference type="PANTHER" id="PTHR48176">
    <property type="entry name" value="DDRGK DOMAIN-CONTAINING PROTEIN 1"/>
    <property type="match status" value="1"/>
</dbReference>
<dbReference type="PANTHER" id="PTHR48176:SF1">
    <property type="entry name" value="DDRGK DOMAIN-CONTAINING PROTEIN 1"/>
    <property type="match status" value="1"/>
</dbReference>
<comment type="caution">
    <text evidence="11">The sequence shown here is derived from an EMBL/GenBank/DDBJ whole genome shotgun (WGS) entry which is preliminary data.</text>
</comment>
<dbReference type="Gene3D" id="1.10.10.10">
    <property type="entry name" value="Winged helix-like DNA-binding domain superfamily/Winged helix DNA-binding domain"/>
    <property type="match status" value="1"/>
</dbReference>
<dbReference type="RefSeq" id="XP_067818323.1">
    <property type="nucleotide sequence ID" value="XM_067964730.1"/>
</dbReference>